<feature type="compositionally biased region" description="Basic and acidic residues" evidence="1">
    <location>
        <begin position="615"/>
        <end position="628"/>
    </location>
</feature>
<dbReference type="InterPro" id="IPR036859">
    <property type="entry name" value="CAP-Gly_dom_sf"/>
</dbReference>
<dbReference type="PROSITE" id="PS00845">
    <property type="entry name" value="CAP_GLY_1"/>
    <property type="match status" value="1"/>
</dbReference>
<dbReference type="InterPro" id="IPR000938">
    <property type="entry name" value="CAP-Gly_domain"/>
</dbReference>
<sequence length="1010" mass="114376">MPSSVSFYSTSGSNRYSWSSQSNNDGLNSSMRKISDDSMSHSRLFDSSQILTEDTDSFIIGDRVYVGGTKSGRIAYIGETKFAPGDWAGIVLDDPVGKNDGTVGQCRYFQCDAKHGIFSRLTRLTRTPLDMPPPPATPTPSSYRGMEAGGGFVSPTGSARSLSFSTPGPGSTPAGKGSDIRLGDRVIVMSAQGSKTGVLRFKGTTQFAQGEWCGVELDEPVGKNDGTVEGVRYFQCEPRFGLFSPAHKVSKSPMSGTKRLSCAVHHGLRRSGSRESITSNFSNITATSVKSNLRRPSSIIKSPTSATPSTTSKNSMQDVLKEKQQHIERLLKERDFDRAEFTKLAEASEAKYVALRAEFDKFKVEIDPKYDEYKAIIGKLEEEKFELCRAVEDEKKKTEDFQFQFEEESLNSIEFQNIHKQNVDKIKELEAVLMEKNRRIESLESDSKKLFDLEEEVDSLKLSHYSSDEKSKSSLDGMKIQNELSQLEIAQLKQEIEENKADFIKQIETDSKKFEATVAELKAKIDDLTEENATKSNSVTEYMKELESVQAQLTKEVEATAKDYIVQINEIEVDKDKLEKKLDSLVKSETALKNTVDTLKQENEKLSKQANDSESGLKKTMEELKQENEKLQTELKAAKIDLETMTELKAFLKSVEEEKVAQVASIETLSKEKEELLNEISKTKEASEKLAQESREANESVKGENEKRIAGLNEDKFRLEKAVEELTNQMTVLSTEFDQTKVSLSEKQITIETVAKEKDEFARMIDEMKSVLGEMETSKRNTEKWLEEMKQQKENLEKEKEEKEKMVEKLTLEQSQSEALLKQKEEELATLVAEKQESATELSKRAEDLNAKYTALADEFGTFKTQVSAEKDELSAEIEKEREEKRKIVEELKNELKNLASEMKKEEETKDNVIKFLKNDLELKVKSLQDATEALNEAKERMEKMEEEAKKKLEEVKQEQEQTVDSLRNVVEGKKEKEKLEEMKQEQEQTEDSLRNVVDLSGLLSENYNR</sequence>
<dbReference type="Gene3D" id="1.20.5.340">
    <property type="match status" value="1"/>
</dbReference>
<dbReference type="Gene3D" id="2.30.30.190">
    <property type="entry name" value="CAP Gly-rich-like domain"/>
    <property type="match status" value="2"/>
</dbReference>
<dbReference type="PANTHER" id="PTHR18916:SF93">
    <property type="entry name" value="RESTIN HOMOLOG"/>
    <property type="match status" value="1"/>
</dbReference>
<dbReference type="SMART" id="SM01052">
    <property type="entry name" value="CAP_GLY"/>
    <property type="match status" value="2"/>
</dbReference>
<feature type="compositionally biased region" description="Basic and acidic residues" evidence="1">
    <location>
        <begin position="971"/>
        <end position="987"/>
    </location>
</feature>
<dbReference type="AlphaFoldDB" id="A0A8D9BG34"/>
<dbReference type="PROSITE" id="PS50245">
    <property type="entry name" value="CAP_GLY_2"/>
    <property type="match status" value="2"/>
</dbReference>
<feature type="region of interest" description="Disordered" evidence="1">
    <location>
        <begin position="937"/>
        <end position="1010"/>
    </location>
</feature>
<feature type="region of interest" description="Disordered" evidence="1">
    <location>
        <begin position="603"/>
        <end position="628"/>
    </location>
</feature>
<evidence type="ECO:0000256" key="1">
    <source>
        <dbReference type="SAM" id="MobiDB-lite"/>
    </source>
</evidence>
<feature type="region of interest" description="Disordered" evidence="1">
    <location>
        <begin position="292"/>
        <end position="317"/>
    </location>
</feature>
<feature type="region of interest" description="Disordered" evidence="1">
    <location>
        <begin position="684"/>
        <end position="707"/>
    </location>
</feature>
<evidence type="ECO:0000313" key="3">
    <source>
        <dbReference type="EMBL" id="CAG6784445.1"/>
    </source>
</evidence>
<feature type="compositionally biased region" description="Polar residues" evidence="1">
    <location>
        <begin position="156"/>
        <end position="169"/>
    </location>
</feature>
<proteinExistence type="predicted"/>
<organism evidence="3">
    <name type="scientific">Cacopsylla melanoneura</name>
    <dbReference type="NCBI Taxonomy" id="428564"/>
    <lineage>
        <taxon>Eukaryota</taxon>
        <taxon>Metazoa</taxon>
        <taxon>Ecdysozoa</taxon>
        <taxon>Arthropoda</taxon>
        <taxon>Hexapoda</taxon>
        <taxon>Insecta</taxon>
        <taxon>Pterygota</taxon>
        <taxon>Neoptera</taxon>
        <taxon>Paraneoptera</taxon>
        <taxon>Hemiptera</taxon>
        <taxon>Sternorrhyncha</taxon>
        <taxon>Psylloidea</taxon>
        <taxon>Psyllidae</taxon>
        <taxon>Psyllinae</taxon>
        <taxon>Cacopsylla</taxon>
    </lineage>
</organism>
<feature type="compositionally biased region" description="Basic and acidic residues" evidence="1">
    <location>
        <begin position="937"/>
        <end position="960"/>
    </location>
</feature>
<reference evidence="3" key="1">
    <citation type="submission" date="2021-05" db="EMBL/GenBank/DDBJ databases">
        <authorList>
            <person name="Alioto T."/>
            <person name="Alioto T."/>
            <person name="Gomez Garrido J."/>
        </authorList>
    </citation>
    <scope>NUCLEOTIDE SEQUENCE</scope>
</reference>
<protein>
    <submittedName>
        <fullName evidence="3">Restin homolog</fullName>
    </submittedName>
</protein>
<dbReference type="Pfam" id="PF01302">
    <property type="entry name" value="CAP_GLY"/>
    <property type="match status" value="2"/>
</dbReference>
<dbReference type="SUPFAM" id="SSF74924">
    <property type="entry name" value="Cap-Gly domain"/>
    <property type="match status" value="2"/>
</dbReference>
<dbReference type="EMBL" id="HBUF01637528">
    <property type="protein sequence ID" value="CAG6784445.1"/>
    <property type="molecule type" value="Transcribed_RNA"/>
</dbReference>
<feature type="compositionally biased region" description="Polar residues" evidence="1">
    <location>
        <begin position="1"/>
        <end position="32"/>
    </location>
</feature>
<feature type="domain" description="CAP-Gly" evidence="2">
    <location>
        <begin position="203"/>
        <end position="245"/>
    </location>
</feature>
<accession>A0A8D9BG34</accession>
<evidence type="ECO:0000259" key="2">
    <source>
        <dbReference type="PROSITE" id="PS50245"/>
    </source>
</evidence>
<feature type="region of interest" description="Disordered" evidence="1">
    <location>
        <begin position="156"/>
        <end position="179"/>
    </location>
</feature>
<feature type="domain" description="CAP-Gly" evidence="2">
    <location>
        <begin position="78"/>
        <end position="120"/>
    </location>
</feature>
<name>A0A8D9BG34_9HEMI</name>
<dbReference type="PANTHER" id="PTHR18916">
    <property type="entry name" value="DYNACTIN 1-RELATED MICROTUBULE-BINDING"/>
    <property type="match status" value="1"/>
</dbReference>
<feature type="compositionally biased region" description="Low complexity" evidence="1">
    <location>
        <begin position="296"/>
        <end position="315"/>
    </location>
</feature>
<feature type="region of interest" description="Disordered" evidence="1">
    <location>
        <begin position="1"/>
        <end position="34"/>
    </location>
</feature>